<organism evidence="3 4">
    <name type="scientific">Antarctobacter heliothermus</name>
    <dbReference type="NCBI Taxonomy" id="74033"/>
    <lineage>
        <taxon>Bacteria</taxon>
        <taxon>Pseudomonadati</taxon>
        <taxon>Pseudomonadota</taxon>
        <taxon>Alphaproteobacteria</taxon>
        <taxon>Rhodobacterales</taxon>
        <taxon>Roseobacteraceae</taxon>
        <taxon>Antarctobacter</taxon>
    </lineage>
</organism>
<keyword evidence="3" id="KW-0808">Transferase</keyword>
<dbReference type="Proteomes" id="UP000203589">
    <property type="component" value="Chromosome"/>
</dbReference>
<dbReference type="RefSeq" id="WP_254694764.1">
    <property type="nucleotide sequence ID" value="NZ_CP022540.1"/>
</dbReference>
<reference evidence="3 4" key="1">
    <citation type="submission" date="2017-07" db="EMBL/GenBank/DDBJ databases">
        <title>Genome Sequence of Antarctobacter heliothermus Strain SMS3 Isolated from a culture of the Diatom Skeletonema marinoi.</title>
        <authorList>
            <person name="Topel M."/>
            <person name="Pinder M.I.M."/>
            <person name="Johansson O.N."/>
            <person name="Kourtchenko O."/>
            <person name="Godhe A."/>
            <person name="Clarke A.K."/>
        </authorList>
    </citation>
    <scope>NUCLEOTIDE SEQUENCE [LARGE SCALE GENOMIC DNA]</scope>
    <source>
        <strain evidence="3 4">SMS3</strain>
    </source>
</reference>
<accession>A0A222E7P2</accession>
<dbReference type="Pfam" id="PF20189">
    <property type="entry name" value="DUF6552"/>
    <property type="match status" value="1"/>
</dbReference>
<sequence length="98" mass="10305">MAGVELQTMTCPDTSALAGKPSPRRTDALVDTVKWGASIAQIGGYAATGFGFTTWALPFFAIGLLGWLAVGLAWRDRAIILIHLVAMVAMLTGLVTRG</sequence>
<evidence type="ECO:0000256" key="2">
    <source>
        <dbReference type="SAM" id="Phobius"/>
    </source>
</evidence>
<dbReference type="GO" id="GO:0032259">
    <property type="term" value="P:methylation"/>
    <property type="evidence" value="ECO:0007669"/>
    <property type="project" value="UniProtKB-KW"/>
</dbReference>
<gene>
    <name evidence="3" type="ORF">ANTHELSMS3_03493</name>
</gene>
<dbReference type="KEGG" id="aht:ANTHELSMS3_03493"/>
<protein>
    <submittedName>
        <fullName evidence="3">Ubiquinone biosynthesis methyltransferase UbiE</fullName>
    </submittedName>
</protein>
<name>A0A222E7P2_9RHOB</name>
<dbReference type="GO" id="GO:0008168">
    <property type="term" value="F:methyltransferase activity"/>
    <property type="evidence" value="ECO:0007669"/>
    <property type="project" value="UniProtKB-KW"/>
</dbReference>
<dbReference type="AlphaFoldDB" id="A0A222E7P2"/>
<keyword evidence="2" id="KW-1133">Transmembrane helix</keyword>
<feature type="transmembrane region" description="Helical" evidence="2">
    <location>
        <begin position="79"/>
        <end position="96"/>
    </location>
</feature>
<keyword evidence="4" id="KW-1185">Reference proteome</keyword>
<keyword evidence="2" id="KW-0812">Transmembrane</keyword>
<evidence type="ECO:0000256" key="1">
    <source>
        <dbReference type="SAM" id="MobiDB-lite"/>
    </source>
</evidence>
<dbReference type="InterPro" id="IPR046682">
    <property type="entry name" value="DUF6552"/>
</dbReference>
<keyword evidence="3" id="KW-0489">Methyltransferase</keyword>
<evidence type="ECO:0000313" key="3">
    <source>
        <dbReference type="EMBL" id="ASP22120.1"/>
    </source>
</evidence>
<keyword evidence="3" id="KW-0830">Ubiquinone</keyword>
<evidence type="ECO:0000313" key="4">
    <source>
        <dbReference type="Proteomes" id="UP000203589"/>
    </source>
</evidence>
<feature type="region of interest" description="Disordered" evidence="1">
    <location>
        <begin position="1"/>
        <end position="24"/>
    </location>
</feature>
<feature type="transmembrane region" description="Helical" evidence="2">
    <location>
        <begin position="55"/>
        <end position="74"/>
    </location>
</feature>
<keyword evidence="2" id="KW-0472">Membrane</keyword>
<proteinExistence type="predicted"/>
<dbReference type="EMBL" id="CP022540">
    <property type="protein sequence ID" value="ASP22120.1"/>
    <property type="molecule type" value="Genomic_DNA"/>
</dbReference>